<evidence type="ECO:0000313" key="2">
    <source>
        <dbReference type="Proteomes" id="UP000509122"/>
    </source>
</evidence>
<dbReference type="EMBL" id="CP055264">
    <property type="protein sequence ID" value="QKX95697.1"/>
    <property type="molecule type" value="Genomic_DNA"/>
</dbReference>
<proteinExistence type="predicted"/>
<name>A0A859IAM7_9MOLU</name>
<evidence type="ECO:0000313" key="1">
    <source>
        <dbReference type="EMBL" id="QKX95697.1"/>
    </source>
</evidence>
<reference evidence="1 2" key="1">
    <citation type="submission" date="2020-06" db="EMBL/GenBank/DDBJ databases">
        <title>Complete genome sequence of Candidatus Phytoplasma asteris RP166.</title>
        <authorList>
            <person name="Cho S.-T."/>
            <person name="Zwolinska A."/>
            <person name="Huang W."/>
            <person name="Wouters R."/>
            <person name="Hogenhout S.A."/>
            <person name="Kuo C.-H."/>
        </authorList>
    </citation>
    <scope>NUCLEOTIDE SEQUENCE [LARGE SCALE GENOMIC DNA]</scope>
    <source>
        <strain evidence="1">RP166</strain>
    </source>
</reference>
<organism evidence="1 2">
    <name type="scientific">Rapeseed phyllody phytoplasma</name>
    <dbReference type="NCBI Taxonomy" id="2490543"/>
    <lineage>
        <taxon>Bacteria</taxon>
        <taxon>Bacillati</taxon>
        <taxon>Mycoplasmatota</taxon>
        <taxon>Mollicutes</taxon>
        <taxon>Acholeplasmatales</taxon>
        <taxon>Acholeplasmataceae</taxon>
        <taxon>Candidatus Phytoplasma</taxon>
        <taxon>16SrI (Aster yellows group)</taxon>
    </lineage>
</organism>
<sequence length="119" mass="14118">MFYKLYQKKLSDFSIEEIRDLFFKLYNNDEVHTILLGANSCIEKHPCIYQSNLSLELHLNNISGDDDIDFNNDDYKKLNYKFYTILELLHLGNIDYISQGWNKLGENIKTVKDVLEKME</sequence>
<accession>A0A859IAM7</accession>
<gene>
    <name evidence="1" type="ORF">RP166_7600</name>
</gene>
<protein>
    <submittedName>
        <fullName evidence="1">Uncharacterized protein</fullName>
    </submittedName>
</protein>
<dbReference type="Proteomes" id="UP000509122">
    <property type="component" value="Chromosome"/>
</dbReference>
<dbReference type="KEGG" id="rphy:RP166_7600"/>
<dbReference type="AlphaFoldDB" id="A0A859IAM7"/>